<organism evidence="1 2">
    <name type="scientific">Ramazzottius varieornatus</name>
    <name type="common">Water bear</name>
    <name type="synonym">Tardigrade</name>
    <dbReference type="NCBI Taxonomy" id="947166"/>
    <lineage>
        <taxon>Eukaryota</taxon>
        <taxon>Metazoa</taxon>
        <taxon>Ecdysozoa</taxon>
        <taxon>Tardigrada</taxon>
        <taxon>Eutardigrada</taxon>
        <taxon>Parachela</taxon>
        <taxon>Hypsibioidea</taxon>
        <taxon>Ramazzottiidae</taxon>
        <taxon>Ramazzottius</taxon>
    </lineage>
</organism>
<protein>
    <submittedName>
        <fullName evidence="1">Uncharacterized protein</fullName>
    </submittedName>
</protein>
<reference evidence="1 2" key="1">
    <citation type="journal article" date="2016" name="Nat. Commun.">
        <title>Extremotolerant tardigrade genome and improved radiotolerance of human cultured cells by tardigrade-unique protein.</title>
        <authorList>
            <person name="Hashimoto T."/>
            <person name="Horikawa D.D."/>
            <person name="Saito Y."/>
            <person name="Kuwahara H."/>
            <person name="Kozuka-Hata H."/>
            <person name="Shin-I T."/>
            <person name="Minakuchi Y."/>
            <person name="Ohishi K."/>
            <person name="Motoyama A."/>
            <person name="Aizu T."/>
            <person name="Enomoto A."/>
            <person name="Kondo K."/>
            <person name="Tanaka S."/>
            <person name="Hara Y."/>
            <person name="Koshikawa S."/>
            <person name="Sagara H."/>
            <person name="Miura T."/>
            <person name="Yokobori S."/>
            <person name="Miyagawa K."/>
            <person name="Suzuki Y."/>
            <person name="Kubo T."/>
            <person name="Oyama M."/>
            <person name="Kohara Y."/>
            <person name="Fujiyama A."/>
            <person name="Arakawa K."/>
            <person name="Katayama T."/>
            <person name="Toyoda A."/>
            <person name="Kunieda T."/>
        </authorList>
    </citation>
    <scope>NUCLEOTIDE SEQUENCE [LARGE SCALE GENOMIC DNA]</scope>
    <source>
        <strain evidence="1 2">YOKOZUNA-1</strain>
    </source>
</reference>
<dbReference type="EMBL" id="BDGG01000002">
    <property type="protein sequence ID" value="GAU91814.1"/>
    <property type="molecule type" value="Genomic_DNA"/>
</dbReference>
<gene>
    <name evidence="1" type="primary">RvY_04001-1</name>
    <name evidence="1" type="synonym">RvY_04001.1</name>
    <name evidence="1" type="ORF">RvY_04001</name>
</gene>
<dbReference type="Gene3D" id="3.40.190.10">
    <property type="entry name" value="Periplasmic binding protein-like II"/>
    <property type="match status" value="1"/>
</dbReference>
<dbReference type="Proteomes" id="UP000186922">
    <property type="component" value="Unassembled WGS sequence"/>
</dbReference>
<evidence type="ECO:0000313" key="1">
    <source>
        <dbReference type="EMBL" id="GAU91814.1"/>
    </source>
</evidence>
<evidence type="ECO:0000313" key="2">
    <source>
        <dbReference type="Proteomes" id="UP000186922"/>
    </source>
</evidence>
<keyword evidence="2" id="KW-1185">Reference proteome</keyword>
<name>A0A1D1UQ25_RAMVA</name>
<comment type="caution">
    <text evidence="1">The sequence shown here is derived from an EMBL/GenBank/DDBJ whole genome shotgun (WGS) entry which is preliminary data.</text>
</comment>
<accession>A0A1D1UQ25</accession>
<proteinExistence type="predicted"/>
<dbReference type="OrthoDB" id="2155766at2759"/>
<dbReference type="AlphaFoldDB" id="A0A1D1UQ25"/>
<sequence length="121" mass="13346">MAQLTFDDNYQEAILAPDGDTAYPLGSFLYVVVRKVSSDAEVQLDCETQAEILRFTLWLATSETGRAIASDNFFVSLPPNLLATVVKPALQEMRCGYDNLGVVWDLVKAEVDAEHAVIEYG</sequence>